<feature type="compositionally biased region" description="Gly residues" evidence="1">
    <location>
        <begin position="1"/>
        <end position="13"/>
    </location>
</feature>
<feature type="compositionally biased region" description="Basic and acidic residues" evidence="1">
    <location>
        <begin position="37"/>
        <end position="47"/>
    </location>
</feature>
<evidence type="ECO:0000256" key="1">
    <source>
        <dbReference type="SAM" id="MobiDB-lite"/>
    </source>
</evidence>
<dbReference type="EMBL" id="LGUT01002560">
    <property type="protein sequence ID" value="KOG86888.1"/>
    <property type="molecule type" value="Genomic_DNA"/>
</dbReference>
<keyword evidence="3" id="KW-1185">Reference proteome</keyword>
<feature type="region of interest" description="Disordered" evidence="1">
    <location>
        <begin position="224"/>
        <end position="257"/>
    </location>
</feature>
<feature type="region of interest" description="Disordered" evidence="1">
    <location>
        <begin position="1"/>
        <end position="82"/>
    </location>
</feature>
<gene>
    <name evidence="2" type="ORF">ADK38_28495</name>
</gene>
<feature type="compositionally biased region" description="Basic and acidic residues" evidence="1">
    <location>
        <begin position="374"/>
        <end position="383"/>
    </location>
</feature>
<organism evidence="2 3">
    <name type="scientific">Streptomyces varsoviensis</name>
    <dbReference type="NCBI Taxonomy" id="67373"/>
    <lineage>
        <taxon>Bacteria</taxon>
        <taxon>Bacillati</taxon>
        <taxon>Actinomycetota</taxon>
        <taxon>Actinomycetes</taxon>
        <taxon>Kitasatosporales</taxon>
        <taxon>Streptomycetaceae</taxon>
        <taxon>Streptomyces</taxon>
    </lineage>
</organism>
<protein>
    <submittedName>
        <fullName evidence="2">Uncharacterized protein</fullName>
    </submittedName>
</protein>
<feature type="non-terminal residue" evidence="2">
    <location>
        <position position="1035"/>
    </location>
</feature>
<feature type="non-terminal residue" evidence="2">
    <location>
        <position position="1"/>
    </location>
</feature>
<evidence type="ECO:0000313" key="3">
    <source>
        <dbReference type="Proteomes" id="UP000037020"/>
    </source>
</evidence>
<proteinExistence type="predicted"/>
<accession>A0ABR5J0F2</accession>
<evidence type="ECO:0000313" key="2">
    <source>
        <dbReference type="EMBL" id="KOG86888.1"/>
    </source>
</evidence>
<feature type="compositionally biased region" description="Low complexity" evidence="1">
    <location>
        <begin position="226"/>
        <end position="243"/>
    </location>
</feature>
<feature type="region of interest" description="Disordered" evidence="1">
    <location>
        <begin position="913"/>
        <end position="951"/>
    </location>
</feature>
<comment type="caution">
    <text evidence="2">The sequence shown here is derived from an EMBL/GenBank/DDBJ whole genome shotgun (WGS) entry which is preliminary data.</text>
</comment>
<name>A0ABR5J0F2_9ACTN</name>
<feature type="region of interest" description="Disordered" evidence="1">
    <location>
        <begin position="374"/>
        <end position="396"/>
    </location>
</feature>
<reference evidence="2 3" key="1">
    <citation type="submission" date="2015-07" db="EMBL/GenBank/DDBJ databases">
        <authorList>
            <person name="Ju K.-S."/>
            <person name="Doroghazi J.R."/>
            <person name="Metcalf W.W."/>
        </authorList>
    </citation>
    <scope>NUCLEOTIDE SEQUENCE [LARGE SCALE GENOMIC DNA]</scope>
    <source>
        <strain evidence="2 3">NRRL B-3589</strain>
    </source>
</reference>
<dbReference type="Proteomes" id="UP000037020">
    <property type="component" value="Unassembled WGS sequence"/>
</dbReference>
<sequence length="1035" mass="110071">ARGGSRSGAGGKGFPLDRLRRSASRGPGSPGPGSRGDGGRPDERPRAGDVAPGNSTPLPDGRPLGDGLGPEAKGALRRNPLTRTFVQAAPSKTRRLANRAHHAVAPYTRGARVAVRNARRSAWPRLSGRPLPVREKSRPLWNAMWSGSGSSMRNDYRLPAGFAPVALDPRIPDLRAGQVHHVVLTRTGRTRRYGVALRVRGAYWGPARWQGLRSGQELGAGLNNLSGFSQSSQTSQGKSVSGSVDAGPKVPGTGDRALWGLTLGRSRTASRMAKAGSAGGSEYVLWAAPRVQAWDQDVVLLVDAQVVRAPRSLLRLATGSAFRRGPLRADLGGPLEAPAPVPLGPEADGALVMKARARTYFPDISGNLRELWKERGRDSRQDHAAPAARKPLQLPPGETRELLRDLHNRPIQHADHGNHTHLRSGHAKPLAAVISGVLRKTAPSVLKWHFTDREGEPNYGSAEHRTIEYLVADGALDTKVDAMLGAGWNLSRGVYAYGRGLRHTFAIKVRALPGSHGARSVVDRGLSSEHSFMHYTQPGGGTGKQDTLDLSLRLSGAKNWNTAAPGAEPGLLVPGGSVTLYNKTRSESQGAGLSFGRVAGEQRTGRQVLIVHENTTYLVEVTRKSRAVGAPLHHEAVAVEMGDRQELASWQEAEERGLVTNGLEKTRPSIRMRPLLDVPVGYGVQGTIDPRPALLEFQRALRAQGMGRALPDSAVGDLGGLREALESLFDPDSVRGAVDELTMPGVWSFRHFDNQTVGSHGFGPLTGEVLVSLVRRGPLRDRGTPVFGTDLYIQLSKSEQDDSSAGLTRVTTAGATALGLPGTEPNALDGSTQGEMLALGTAAGVSMPSSATSARLKDSSSYPMFISGGRHDEFDGDYDLKLSYIRDDGTTVTVRKPAGSLRRMVGEWALVPELPDPASAQRRSENGATEPAGGAGAERSAPEERAADDPITVVPVVPGRRWGAGKHERLGEMLTHDDVMLLNAPDTQRLFQRAVAVLDHAAAWVEPGAVPTPDAPASGASAAGAAPDTLSLIHI</sequence>